<feature type="coiled-coil region" evidence="1">
    <location>
        <begin position="67"/>
        <end position="115"/>
    </location>
</feature>
<reference evidence="2" key="1">
    <citation type="journal article" date="2022" name="Cell">
        <title>Repeat-based holocentromeres influence genome architecture and karyotype evolution.</title>
        <authorList>
            <person name="Hofstatter P.G."/>
            <person name="Thangavel G."/>
            <person name="Lux T."/>
            <person name="Neumann P."/>
            <person name="Vondrak T."/>
            <person name="Novak P."/>
            <person name="Zhang M."/>
            <person name="Costa L."/>
            <person name="Castellani M."/>
            <person name="Scott A."/>
            <person name="Toegelov H."/>
            <person name="Fuchs J."/>
            <person name="Mata-Sucre Y."/>
            <person name="Dias Y."/>
            <person name="Vanzela A.L.L."/>
            <person name="Huettel B."/>
            <person name="Almeida C.C.S."/>
            <person name="Simkova H."/>
            <person name="Souza G."/>
            <person name="Pedrosa-Harand A."/>
            <person name="Macas J."/>
            <person name="Mayer K.F.X."/>
            <person name="Houben A."/>
            <person name="Marques A."/>
        </authorList>
    </citation>
    <scope>NUCLEOTIDE SEQUENCE</scope>
    <source>
        <strain evidence="2">RhyBre1mFocal</strain>
    </source>
</reference>
<gene>
    <name evidence="2" type="ORF">LUZ63_001570</name>
</gene>
<evidence type="ECO:0000256" key="1">
    <source>
        <dbReference type="SAM" id="Coils"/>
    </source>
</evidence>
<evidence type="ECO:0000313" key="2">
    <source>
        <dbReference type="EMBL" id="KAJ1701791.1"/>
    </source>
</evidence>
<keyword evidence="3" id="KW-1185">Reference proteome</keyword>
<comment type="caution">
    <text evidence="2">The sequence shown here is derived from an EMBL/GenBank/DDBJ whole genome shotgun (WGS) entry which is preliminary data.</text>
</comment>
<accession>A0A9Q0CX77</accession>
<dbReference type="OrthoDB" id="4585693at2759"/>
<keyword evidence="1" id="KW-0175">Coiled coil</keyword>
<protein>
    <recommendedName>
        <fullName evidence="4">WEB family protein</fullName>
    </recommendedName>
</protein>
<dbReference type="AlphaFoldDB" id="A0A9Q0CX77"/>
<evidence type="ECO:0008006" key="4">
    <source>
        <dbReference type="Google" id="ProtNLM"/>
    </source>
</evidence>
<proteinExistence type="predicted"/>
<dbReference type="Proteomes" id="UP001151287">
    <property type="component" value="Unassembled WGS sequence"/>
</dbReference>
<sequence>MEGEDDGIVLVGRAEIDTSAPFRSVKEAVMLFGEKVLAGEVYAGRISEIRAAASRMEKTESRQGSILAELEVARRELERERAENKKMARRISALKEELDKAKVELEQLKDRESSDKKVIELEAEDLKFVEISNEVEIEKTPANPTVELQKKRYVTFASPPSVTHTPPVTTTIMLERQFSLGNECDSFKSKKKSSKKKPLIPLIGALFIKKKGHGLDASPSNRNHVYY</sequence>
<dbReference type="EMBL" id="JAMQYH010000001">
    <property type="protein sequence ID" value="KAJ1701791.1"/>
    <property type="molecule type" value="Genomic_DNA"/>
</dbReference>
<name>A0A9Q0CX77_9POAL</name>
<organism evidence="2 3">
    <name type="scientific">Rhynchospora breviuscula</name>
    <dbReference type="NCBI Taxonomy" id="2022672"/>
    <lineage>
        <taxon>Eukaryota</taxon>
        <taxon>Viridiplantae</taxon>
        <taxon>Streptophyta</taxon>
        <taxon>Embryophyta</taxon>
        <taxon>Tracheophyta</taxon>
        <taxon>Spermatophyta</taxon>
        <taxon>Magnoliopsida</taxon>
        <taxon>Liliopsida</taxon>
        <taxon>Poales</taxon>
        <taxon>Cyperaceae</taxon>
        <taxon>Cyperoideae</taxon>
        <taxon>Rhynchosporeae</taxon>
        <taxon>Rhynchospora</taxon>
    </lineage>
</organism>
<evidence type="ECO:0000313" key="3">
    <source>
        <dbReference type="Proteomes" id="UP001151287"/>
    </source>
</evidence>